<name>A0ABW4R574_9RHOB</name>
<dbReference type="SUPFAM" id="SSF53067">
    <property type="entry name" value="Actin-like ATPase domain"/>
    <property type="match status" value="2"/>
</dbReference>
<dbReference type="Gene3D" id="1.10.10.10">
    <property type="entry name" value="Winged helix-like DNA-binding domain superfamily/Winged helix DNA-binding domain"/>
    <property type="match status" value="1"/>
</dbReference>
<accession>A0ABW4R574</accession>
<reference evidence="3" key="1">
    <citation type="journal article" date="2019" name="Int. J. Syst. Evol. Microbiol.">
        <title>The Global Catalogue of Microorganisms (GCM) 10K type strain sequencing project: providing services to taxonomists for standard genome sequencing and annotation.</title>
        <authorList>
            <consortium name="The Broad Institute Genomics Platform"/>
            <consortium name="The Broad Institute Genome Sequencing Center for Infectious Disease"/>
            <person name="Wu L."/>
            <person name="Ma J."/>
        </authorList>
    </citation>
    <scope>NUCLEOTIDE SEQUENCE [LARGE SCALE GENOMIC DNA]</scope>
    <source>
        <strain evidence="3">CCUG 56029</strain>
    </source>
</reference>
<comment type="similarity">
    <text evidence="1">Belongs to the ROK (NagC/XylR) family.</text>
</comment>
<dbReference type="PANTHER" id="PTHR18964">
    <property type="entry name" value="ROK (REPRESSOR, ORF, KINASE) FAMILY"/>
    <property type="match status" value="1"/>
</dbReference>
<dbReference type="InterPro" id="IPR036390">
    <property type="entry name" value="WH_DNA-bd_sf"/>
</dbReference>
<dbReference type="Pfam" id="PF00480">
    <property type="entry name" value="ROK"/>
    <property type="match status" value="1"/>
</dbReference>
<dbReference type="Gene3D" id="3.30.420.40">
    <property type="match status" value="2"/>
</dbReference>
<organism evidence="2 3">
    <name type="scientific">Paracoccus pacificus</name>
    <dbReference type="NCBI Taxonomy" id="1463598"/>
    <lineage>
        <taxon>Bacteria</taxon>
        <taxon>Pseudomonadati</taxon>
        <taxon>Pseudomonadota</taxon>
        <taxon>Alphaproteobacteria</taxon>
        <taxon>Rhodobacterales</taxon>
        <taxon>Paracoccaceae</taxon>
        <taxon>Paracoccus</taxon>
    </lineage>
</organism>
<dbReference type="SUPFAM" id="SSF46785">
    <property type="entry name" value="Winged helix' DNA-binding domain"/>
    <property type="match status" value="1"/>
</dbReference>
<dbReference type="RefSeq" id="WP_379140860.1">
    <property type="nucleotide sequence ID" value="NZ_JBHUEN010000016.1"/>
</dbReference>
<dbReference type="Proteomes" id="UP001597213">
    <property type="component" value="Unassembled WGS sequence"/>
</dbReference>
<dbReference type="PANTHER" id="PTHR18964:SF149">
    <property type="entry name" value="BIFUNCTIONAL UDP-N-ACETYLGLUCOSAMINE 2-EPIMERASE_N-ACETYLMANNOSAMINE KINASE"/>
    <property type="match status" value="1"/>
</dbReference>
<gene>
    <name evidence="2" type="ORF">ACFSCT_05695</name>
</gene>
<dbReference type="InterPro" id="IPR043129">
    <property type="entry name" value="ATPase_NBD"/>
</dbReference>
<sequence length="389" mass="42033">MTPSPPLSGSHAADLLSVFDVVASGRATTRAEVAGALGMRPTTVSLLVAELSRRDLIRDHVVRGQGRGRPTAFLAENRLRLVALYLHIVSSTIYARIVDRTGRVLATVSVSPPQQADNAAMARAMHELARQALGHLPAGAYHVATVCSLSGLLDVGARLWCFSSRWPRIDNLDLCEVLKDLGPEPVLVRNMDAELAGRIADGPADARNVLLLHWGYGIGGAFATPDGIINQDRGRFCEIGHWRLDSHAGRPCTCGNVDCLETVAALWALYPVLSRRFPDLPLDEARLGPLAARFDLLQIPEMAEALRQTVRITSNLCRLLFPEKIILTGPFLQSPSIFTGFSESLFAAPILHRKDMPMVVQGEDGAAAFEMAGALHAPLRAALLQIISA</sequence>
<protein>
    <submittedName>
        <fullName evidence="2">ROK family protein</fullName>
    </submittedName>
</protein>
<dbReference type="InterPro" id="IPR036388">
    <property type="entry name" value="WH-like_DNA-bd_sf"/>
</dbReference>
<dbReference type="EMBL" id="JBHUEN010000016">
    <property type="protein sequence ID" value="MFD1881207.1"/>
    <property type="molecule type" value="Genomic_DNA"/>
</dbReference>
<comment type="caution">
    <text evidence="2">The sequence shown here is derived from an EMBL/GenBank/DDBJ whole genome shotgun (WGS) entry which is preliminary data.</text>
</comment>
<proteinExistence type="inferred from homology"/>
<evidence type="ECO:0000256" key="1">
    <source>
        <dbReference type="ARBA" id="ARBA00006479"/>
    </source>
</evidence>
<dbReference type="InterPro" id="IPR000600">
    <property type="entry name" value="ROK"/>
</dbReference>
<evidence type="ECO:0000313" key="2">
    <source>
        <dbReference type="EMBL" id="MFD1881207.1"/>
    </source>
</evidence>
<keyword evidence="3" id="KW-1185">Reference proteome</keyword>
<evidence type="ECO:0000313" key="3">
    <source>
        <dbReference type="Proteomes" id="UP001597213"/>
    </source>
</evidence>